<dbReference type="RefSeq" id="WP_008281419.1">
    <property type="nucleotide sequence ID" value="NZ_CP020474.1"/>
</dbReference>
<name>A0A1V0RNH2_9RHOB</name>
<protein>
    <submittedName>
        <fullName evidence="3">EF hand</fullName>
    </submittedName>
</protein>
<gene>
    <name evidence="3" type="ORF">ROSMUCSMR3_01759</name>
</gene>
<dbReference type="OrthoDB" id="5470953at2"/>
<reference evidence="3 4" key="1">
    <citation type="submission" date="2017-03" db="EMBL/GenBank/DDBJ databases">
        <title>Genome Sequence of Roseovarius mucosus strain SMR3 Isolated from a culture of the Diatom Skeletonema marinoi.</title>
        <authorList>
            <person name="Topel M."/>
            <person name="Pinder M."/>
            <person name="Johansson O.N."/>
            <person name="Kourtchenko O."/>
            <person name="Godhe A."/>
            <person name="Clarke A.K."/>
        </authorList>
    </citation>
    <scope>NUCLEOTIDE SEQUENCE [LARGE SCALE GENOMIC DNA]</scope>
    <source>
        <strain evidence="3 4">SMR3</strain>
    </source>
</reference>
<dbReference type="InterPro" id="IPR002048">
    <property type="entry name" value="EF_hand_dom"/>
</dbReference>
<organism evidence="3 4">
    <name type="scientific">Roseovarius mucosus</name>
    <dbReference type="NCBI Taxonomy" id="215743"/>
    <lineage>
        <taxon>Bacteria</taxon>
        <taxon>Pseudomonadati</taxon>
        <taxon>Pseudomonadota</taxon>
        <taxon>Alphaproteobacteria</taxon>
        <taxon>Rhodobacterales</taxon>
        <taxon>Roseobacteraceae</taxon>
        <taxon>Roseovarius</taxon>
    </lineage>
</organism>
<dbReference type="PROSITE" id="PS00018">
    <property type="entry name" value="EF_HAND_1"/>
    <property type="match status" value="2"/>
</dbReference>
<sequence length="83" mass="8342">MTKEFGAATFALALSLPVMAFAGEFSAMDADGDGYVTMSEFQQVIPDATAETFTTADANSDGALSAEEVAAAVEAGVLPASDG</sequence>
<dbReference type="SUPFAM" id="SSF47473">
    <property type="entry name" value="EF-hand"/>
    <property type="match status" value="1"/>
</dbReference>
<dbReference type="AlphaFoldDB" id="A0A1V0RNH2"/>
<dbReference type="Gene3D" id="1.10.238.10">
    <property type="entry name" value="EF-hand"/>
    <property type="match status" value="1"/>
</dbReference>
<feature type="chain" id="PRO_5010698292" evidence="1">
    <location>
        <begin position="23"/>
        <end position="83"/>
    </location>
</feature>
<evidence type="ECO:0000259" key="2">
    <source>
        <dbReference type="PROSITE" id="PS50222"/>
    </source>
</evidence>
<accession>A0A1V0RNH2</accession>
<proteinExistence type="predicted"/>
<evidence type="ECO:0000256" key="1">
    <source>
        <dbReference type="SAM" id="SignalP"/>
    </source>
</evidence>
<feature type="domain" description="EF-hand" evidence="2">
    <location>
        <begin position="25"/>
        <end position="51"/>
    </location>
</feature>
<dbReference type="Pfam" id="PF13202">
    <property type="entry name" value="EF-hand_5"/>
    <property type="match status" value="2"/>
</dbReference>
<dbReference type="Proteomes" id="UP000192273">
    <property type="component" value="Chromosome"/>
</dbReference>
<keyword evidence="4" id="KW-1185">Reference proteome</keyword>
<dbReference type="InterPro" id="IPR011992">
    <property type="entry name" value="EF-hand-dom_pair"/>
</dbReference>
<dbReference type="PROSITE" id="PS50222">
    <property type="entry name" value="EF_HAND_2"/>
    <property type="match status" value="1"/>
</dbReference>
<keyword evidence="1" id="KW-0732">Signal</keyword>
<evidence type="ECO:0000313" key="3">
    <source>
        <dbReference type="EMBL" id="ARE83236.1"/>
    </source>
</evidence>
<dbReference type="GO" id="GO:0005509">
    <property type="term" value="F:calcium ion binding"/>
    <property type="evidence" value="ECO:0007669"/>
    <property type="project" value="InterPro"/>
</dbReference>
<dbReference type="KEGG" id="rmm:ROSMUCSMR3_01759"/>
<dbReference type="EMBL" id="CP020474">
    <property type="protein sequence ID" value="ARE83236.1"/>
    <property type="molecule type" value="Genomic_DNA"/>
</dbReference>
<evidence type="ECO:0000313" key="4">
    <source>
        <dbReference type="Proteomes" id="UP000192273"/>
    </source>
</evidence>
<feature type="signal peptide" evidence="1">
    <location>
        <begin position="1"/>
        <end position="22"/>
    </location>
</feature>
<dbReference type="InterPro" id="IPR018247">
    <property type="entry name" value="EF_Hand_1_Ca_BS"/>
</dbReference>